<reference evidence="5 6" key="1">
    <citation type="submission" date="2016-09" db="EMBL/GenBank/DDBJ databases">
        <title>Complete genome of Desulfosporosinus sp. OL.</title>
        <authorList>
            <person name="Mardanov A."/>
            <person name="Beletsky A."/>
            <person name="Panova A."/>
            <person name="Karnachuk O."/>
            <person name="Ravin N."/>
        </authorList>
    </citation>
    <scope>NUCLEOTIDE SEQUENCE [LARGE SCALE GENOMIC DNA]</scope>
    <source>
        <strain evidence="5 6">OL</strain>
    </source>
</reference>
<dbReference type="InterPro" id="IPR050639">
    <property type="entry name" value="SSR_resolvase"/>
</dbReference>
<dbReference type="PANTHER" id="PTHR30461">
    <property type="entry name" value="DNA-INVERTASE FROM LAMBDOID PROPHAGE"/>
    <property type="match status" value="1"/>
</dbReference>
<dbReference type="InterPro" id="IPR038109">
    <property type="entry name" value="DNA_bind_recomb_sf"/>
</dbReference>
<dbReference type="InterPro" id="IPR011109">
    <property type="entry name" value="DNA_bind_recombinase_dom"/>
</dbReference>
<dbReference type="Proteomes" id="UP000186102">
    <property type="component" value="Unassembled WGS sequence"/>
</dbReference>
<keyword evidence="1" id="KW-0238">DNA-binding</keyword>
<keyword evidence="6" id="KW-1185">Reference proteome</keyword>
<feature type="compositionally biased region" description="Polar residues" evidence="3">
    <location>
        <begin position="317"/>
        <end position="326"/>
    </location>
</feature>
<dbReference type="STRING" id="1888891.DSOL_5098"/>
<dbReference type="Pfam" id="PF13408">
    <property type="entry name" value="Zn_ribbon_recom"/>
    <property type="match status" value="1"/>
</dbReference>
<dbReference type="GO" id="GO:0003677">
    <property type="term" value="F:DNA binding"/>
    <property type="evidence" value="ECO:0007669"/>
    <property type="project" value="UniProtKB-KW"/>
</dbReference>
<organism evidence="5 6">
    <name type="scientific">Desulfosporosinus metallidurans</name>
    <dbReference type="NCBI Taxonomy" id="1888891"/>
    <lineage>
        <taxon>Bacteria</taxon>
        <taxon>Bacillati</taxon>
        <taxon>Bacillota</taxon>
        <taxon>Clostridia</taxon>
        <taxon>Eubacteriales</taxon>
        <taxon>Desulfitobacteriaceae</taxon>
        <taxon>Desulfosporosinus</taxon>
    </lineage>
</organism>
<dbReference type="RefSeq" id="WP_075367336.1">
    <property type="nucleotide sequence ID" value="NZ_MLBF01000085.1"/>
</dbReference>
<accession>A0A1Q8QFQ4</accession>
<name>A0A1Q8QFQ4_9FIRM</name>
<sequence length="326" mass="36924">MAQRHMPIGYKMIDGVITIKDDKAELVRKAFDYYASGISMLQIAKEFTDMGALNANGKPLWNHGSIGKILNNVKYIGDEFYPAIITGELFEKAEKRREEQCLLLNRNTNYFANALTSKYPFSGKVVCGECGAIFKRYTEHHNANKKANWKCKNYIVDNRVSCRSGVIDDKQLEATFIGIINKVIKNPNLVKPSSKLAELTQNEKVDKVSQQIVDGFSSSKINYEKMVQLIFERSSKIYQSAKLNDFEYQTKKLLSVLQNSKPVTEFGEELFVKTIKSITVYVSGQLRFELINGIQIDAGYPLRTGRRNPYAKDKENSVNNPAQSGI</sequence>
<evidence type="ECO:0000259" key="4">
    <source>
        <dbReference type="PROSITE" id="PS51737"/>
    </source>
</evidence>
<comment type="caution">
    <text evidence="5">The sequence shown here is derived from an EMBL/GenBank/DDBJ whole genome shotgun (WGS) entry which is preliminary data.</text>
</comment>
<dbReference type="GO" id="GO:0000150">
    <property type="term" value="F:DNA strand exchange activity"/>
    <property type="evidence" value="ECO:0007669"/>
    <property type="project" value="InterPro"/>
</dbReference>
<dbReference type="Pfam" id="PF07508">
    <property type="entry name" value="Recombinase"/>
    <property type="match status" value="1"/>
</dbReference>
<dbReference type="InterPro" id="IPR025827">
    <property type="entry name" value="Zn_ribbon_recom_dom"/>
</dbReference>
<dbReference type="Gene3D" id="3.90.1750.20">
    <property type="entry name" value="Putative Large Serine Recombinase, Chain B, Domain 2"/>
    <property type="match status" value="1"/>
</dbReference>
<dbReference type="PANTHER" id="PTHR30461:SF2">
    <property type="entry name" value="SERINE RECOMBINASE PINE-RELATED"/>
    <property type="match status" value="1"/>
</dbReference>
<keyword evidence="2" id="KW-0233">DNA recombination</keyword>
<evidence type="ECO:0000256" key="3">
    <source>
        <dbReference type="SAM" id="MobiDB-lite"/>
    </source>
</evidence>
<proteinExistence type="predicted"/>
<gene>
    <name evidence="5" type="ORF">DSOL_5098</name>
</gene>
<evidence type="ECO:0000313" key="6">
    <source>
        <dbReference type="Proteomes" id="UP000186102"/>
    </source>
</evidence>
<dbReference type="AlphaFoldDB" id="A0A1Q8QFQ4"/>
<dbReference type="PROSITE" id="PS51737">
    <property type="entry name" value="RECOMBINASE_DNA_BIND"/>
    <property type="match status" value="1"/>
</dbReference>
<dbReference type="OrthoDB" id="2188903at2"/>
<evidence type="ECO:0000256" key="2">
    <source>
        <dbReference type="ARBA" id="ARBA00023172"/>
    </source>
</evidence>
<feature type="domain" description="Recombinase" evidence="4">
    <location>
        <begin position="7"/>
        <end position="103"/>
    </location>
</feature>
<evidence type="ECO:0000313" key="5">
    <source>
        <dbReference type="EMBL" id="OLN26183.1"/>
    </source>
</evidence>
<protein>
    <submittedName>
        <fullName evidence="5">Recombinase</fullName>
    </submittedName>
</protein>
<dbReference type="EMBL" id="MLBF01000085">
    <property type="protein sequence ID" value="OLN26183.1"/>
    <property type="molecule type" value="Genomic_DNA"/>
</dbReference>
<evidence type="ECO:0000256" key="1">
    <source>
        <dbReference type="ARBA" id="ARBA00023125"/>
    </source>
</evidence>
<feature type="region of interest" description="Disordered" evidence="3">
    <location>
        <begin position="307"/>
        <end position="326"/>
    </location>
</feature>